<dbReference type="Gene3D" id="2.40.50.100">
    <property type="match status" value="1"/>
</dbReference>
<evidence type="ECO:0000256" key="1">
    <source>
        <dbReference type="SAM" id="Phobius"/>
    </source>
</evidence>
<keyword evidence="4" id="KW-1185">Reference proteome</keyword>
<gene>
    <name evidence="3" type="ORF">Q2T52_00100</name>
</gene>
<reference evidence="3" key="2">
    <citation type="submission" date="2023-07" db="EMBL/GenBank/DDBJ databases">
        <authorList>
            <person name="Sun H."/>
        </authorList>
    </citation>
    <scope>NUCLEOTIDE SEQUENCE</scope>
    <source>
        <strain evidence="3">05753</strain>
    </source>
</reference>
<dbReference type="PANTHER" id="PTHR30438:SF2">
    <property type="entry name" value="MEMBRANE PROTEIN"/>
    <property type="match status" value="1"/>
</dbReference>
<dbReference type="Proteomes" id="UP001169006">
    <property type="component" value="Unassembled WGS sequence"/>
</dbReference>
<dbReference type="Pfam" id="PF25917">
    <property type="entry name" value="BSH_RND"/>
    <property type="match status" value="1"/>
</dbReference>
<feature type="domain" description="Multidrug resistance protein MdtA-like barrel-sandwich hybrid" evidence="2">
    <location>
        <begin position="47"/>
        <end position="215"/>
    </location>
</feature>
<comment type="caution">
    <text evidence="3">The sequence shown here is derived from an EMBL/GenBank/DDBJ whole genome shotgun (WGS) entry which is preliminary data.</text>
</comment>
<dbReference type="RefSeq" id="WP_302074653.1">
    <property type="nucleotide sequence ID" value="NZ_JAUKWQ010000001.1"/>
</dbReference>
<dbReference type="Gene3D" id="1.10.287.470">
    <property type="entry name" value="Helix hairpin bin"/>
    <property type="match status" value="1"/>
</dbReference>
<feature type="transmembrane region" description="Helical" evidence="1">
    <location>
        <begin position="7"/>
        <end position="25"/>
    </location>
</feature>
<dbReference type="InterPro" id="IPR058625">
    <property type="entry name" value="MdtA-like_BSH"/>
</dbReference>
<accession>A0ABT8SPM7</accession>
<dbReference type="SUPFAM" id="SSF111369">
    <property type="entry name" value="HlyD-like secretion proteins"/>
    <property type="match status" value="1"/>
</dbReference>
<evidence type="ECO:0000313" key="3">
    <source>
        <dbReference type="EMBL" id="MDO1580487.1"/>
    </source>
</evidence>
<dbReference type="Gene3D" id="2.40.30.170">
    <property type="match status" value="1"/>
</dbReference>
<protein>
    <submittedName>
        <fullName evidence="3">HlyD family efflux transporter periplasmic adaptor subunit</fullName>
    </submittedName>
</protein>
<name>A0ABT8SPM7_9HYPH</name>
<dbReference type="EMBL" id="JAUKWQ010000001">
    <property type="protein sequence ID" value="MDO1580487.1"/>
    <property type="molecule type" value="Genomic_DNA"/>
</dbReference>
<reference evidence="3" key="1">
    <citation type="journal article" date="2015" name="Int. J. Syst. Evol. Microbiol.">
        <title>Rhizobium oryzicola sp. nov., potential plant-growth-promoting endophytic bacteria isolated from rice roots.</title>
        <authorList>
            <person name="Zhang X.X."/>
            <person name="Gao J.S."/>
            <person name="Cao Y.H."/>
            <person name="Sheirdil R.A."/>
            <person name="Wang X.C."/>
            <person name="Zhang L."/>
        </authorList>
    </citation>
    <scope>NUCLEOTIDE SEQUENCE</scope>
    <source>
        <strain evidence="3">05753</strain>
    </source>
</reference>
<keyword evidence="1" id="KW-1133">Transmembrane helix</keyword>
<proteinExistence type="predicted"/>
<evidence type="ECO:0000313" key="4">
    <source>
        <dbReference type="Proteomes" id="UP001169006"/>
    </source>
</evidence>
<keyword evidence="1" id="KW-0472">Membrane</keyword>
<evidence type="ECO:0000259" key="2">
    <source>
        <dbReference type="Pfam" id="PF25917"/>
    </source>
</evidence>
<keyword evidence="1" id="KW-0812">Transmembrane</keyword>
<sequence>MKASRTIPIILIALAGAAGGGWYYWNAQRNALPAELYVGNGRVESDQVDIAAKTAGRLSAVLVREGDMVQPGQVIARIDSSELEAQRAKYAADVAYAEAAKIEADATVEQRTAELRFKEDDLARKTRLANTGVTSQEALSESLSARDAARAILQAARQHVTAAERSVEAARALVALTEAQIADNILKSPVKGRILYKLANPGEVVASGGKVLTIVDLTQVYFELFIPSEKAIRLAIGAPARIVPDGANVAIPARVSFVSPDAQFTPKQVETRSERDKLMFRVRLRTSQSLIERHIDLVKTGARGLGYVWTGTTPPAWPDAVQQRLPGDPIDVEQ</sequence>
<dbReference type="PANTHER" id="PTHR30438">
    <property type="entry name" value="36 KDA ANTIGEN-RELATED"/>
    <property type="match status" value="1"/>
</dbReference>
<organism evidence="3 4">
    <name type="scientific">Rhizobium oryzicola</name>
    <dbReference type="NCBI Taxonomy" id="1232668"/>
    <lineage>
        <taxon>Bacteria</taxon>
        <taxon>Pseudomonadati</taxon>
        <taxon>Pseudomonadota</taxon>
        <taxon>Alphaproteobacteria</taxon>
        <taxon>Hyphomicrobiales</taxon>
        <taxon>Rhizobiaceae</taxon>
        <taxon>Rhizobium/Agrobacterium group</taxon>
        <taxon>Rhizobium</taxon>
    </lineage>
</organism>